<dbReference type="OrthoDB" id="187139at2759"/>
<keyword evidence="8" id="KW-0325">Glycoprotein</keyword>
<keyword evidence="7" id="KW-1015">Disulfide bond</keyword>
<evidence type="ECO:0000256" key="13">
    <source>
        <dbReference type="ARBA" id="ARBA00037312"/>
    </source>
</evidence>
<evidence type="ECO:0000256" key="16">
    <source>
        <dbReference type="RuleBase" id="RU361169"/>
    </source>
</evidence>
<feature type="chain" id="PRO_5002180199" description="galacturonan 1,4-alpha-galacturonidase" evidence="17">
    <location>
        <begin position="19"/>
        <end position="368"/>
    </location>
</feature>
<evidence type="ECO:0000256" key="11">
    <source>
        <dbReference type="ARBA" id="ARBA00023316"/>
    </source>
</evidence>
<dbReference type="AlphaFoldDB" id="A0A0C3NFB5"/>
<keyword evidence="6 16" id="KW-0378">Hydrolase</keyword>
<dbReference type="GO" id="GO:0047911">
    <property type="term" value="F:galacturan 1,4-alpha-galacturonidase activity"/>
    <property type="evidence" value="ECO:0007669"/>
    <property type="project" value="UniProtKB-EC"/>
</dbReference>
<comment type="catalytic activity">
    <reaction evidence="15">
        <text>[(1-&gt;4)-alpha-D-galacturonosyl](n) + H2O = alpha-D-galacturonate + [(1-&gt;4)-alpha-D-galacturonosyl](n-1)</text>
        <dbReference type="Rhea" id="RHEA:14117"/>
        <dbReference type="Rhea" id="RHEA-COMP:14570"/>
        <dbReference type="Rhea" id="RHEA-COMP:14572"/>
        <dbReference type="ChEBI" id="CHEBI:15377"/>
        <dbReference type="ChEBI" id="CHEBI:58658"/>
        <dbReference type="ChEBI" id="CHEBI:140523"/>
        <dbReference type="EC" id="3.2.1.67"/>
    </reaction>
</comment>
<dbReference type="SUPFAM" id="SSF51126">
    <property type="entry name" value="Pectin lyase-like"/>
    <property type="match status" value="1"/>
</dbReference>
<dbReference type="Pfam" id="PF00295">
    <property type="entry name" value="Glyco_hydro_28"/>
    <property type="match status" value="1"/>
</dbReference>
<comment type="function">
    <text evidence="13">Specific in hydrolyzing the terminal glycosidic bond of polygalacturonic acid and oligogalacturonates.</text>
</comment>
<dbReference type="SMART" id="SM00710">
    <property type="entry name" value="PbH1"/>
    <property type="match status" value="3"/>
</dbReference>
<name>A0A0C3NFB5_PHLG1</name>
<comment type="similarity">
    <text evidence="2 16">Belongs to the glycosyl hydrolase 28 family.</text>
</comment>
<evidence type="ECO:0000256" key="4">
    <source>
        <dbReference type="ARBA" id="ARBA00022729"/>
    </source>
</evidence>
<protein>
    <recommendedName>
        <fullName evidence="14">galacturonan 1,4-alpha-galacturonidase</fullName>
        <ecNumber evidence="14">3.2.1.67</ecNumber>
    </recommendedName>
</protein>
<keyword evidence="10 16" id="KW-0326">Glycosidase</keyword>
<keyword evidence="9" id="KW-0119">Carbohydrate metabolism</keyword>
<evidence type="ECO:0000313" key="19">
    <source>
        <dbReference type="Proteomes" id="UP000053257"/>
    </source>
</evidence>
<evidence type="ECO:0000256" key="12">
    <source>
        <dbReference type="ARBA" id="ARBA00023326"/>
    </source>
</evidence>
<evidence type="ECO:0000256" key="9">
    <source>
        <dbReference type="ARBA" id="ARBA00023277"/>
    </source>
</evidence>
<dbReference type="HOGENOM" id="CLU_016031_1_0_1"/>
<dbReference type="InterPro" id="IPR012334">
    <property type="entry name" value="Pectin_lyas_fold"/>
</dbReference>
<feature type="signal peptide" evidence="17">
    <location>
        <begin position="1"/>
        <end position="18"/>
    </location>
</feature>
<evidence type="ECO:0000313" key="18">
    <source>
        <dbReference type="EMBL" id="KIP03359.1"/>
    </source>
</evidence>
<dbReference type="EMBL" id="KN840620">
    <property type="protein sequence ID" value="KIP03359.1"/>
    <property type="molecule type" value="Genomic_DNA"/>
</dbReference>
<evidence type="ECO:0000256" key="3">
    <source>
        <dbReference type="ARBA" id="ARBA00022525"/>
    </source>
</evidence>
<dbReference type="GO" id="GO:0004650">
    <property type="term" value="F:polygalacturonase activity"/>
    <property type="evidence" value="ECO:0007669"/>
    <property type="project" value="InterPro"/>
</dbReference>
<dbReference type="Gene3D" id="2.160.20.10">
    <property type="entry name" value="Single-stranded right-handed beta-helix, Pectin lyase-like"/>
    <property type="match status" value="1"/>
</dbReference>
<dbReference type="EC" id="3.2.1.67" evidence="14"/>
<dbReference type="InterPro" id="IPR006626">
    <property type="entry name" value="PbH1"/>
</dbReference>
<keyword evidence="12" id="KW-0624">Polysaccharide degradation</keyword>
<evidence type="ECO:0000256" key="1">
    <source>
        <dbReference type="ARBA" id="ARBA00004613"/>
    </source>
</evidence>
<sequence>MHPCSTLVALAFACGAAARLTCTVPHVGAGHDDGPAINAAFQRCAKSGRVVLDQYYSVDSLLLTTGLDDVEVELSGTVQYTPDIAKWSPQSYYLTYQNSTTFWFLSGNNIHIYGGGTIDGNGQVWYDALASSNNKATAGASTLSFARPIPLTIGNSTNVVVENLFQIASPNWVSITLSSLSYTHDGWDIYRSSQVTITNSTINNDDDCVSLKPNSTDVVYAGDTDIVADVTVRNVTMRDAQNGARIKVFGGSPDPDSTAGGGVGFVRNVTFVDFTVVNVDNPIVVDQCYMTAAATCAEFPSTLTISDVHFINVTGTSSGKEKQVVVDIECSAECADITATGTDIQPPSGSAEYVCANVASTDEVRVCF</sequence>
<evidence type="ECO:0000256" key="10">
    <source>
        <dbReference type="ARBA" id="ARBA00023295"/>
    </source>
</evidence>
<evidence type="ECO:0000256" key="2">
    <source>
        <dbReference type="ARBA" id="ARBA00008834"/>
    </source>
</evidence>
<dbReference type="PANTHER" id="PTHR31736">
    <property type="match status" value="1"/>
</dbReference>
<dbReference type="InterPro" id="IPR000743">
    <property type="entry name" value="Glyco_hydro_28"/>
</dbReference>
<dbReference type="InterPro" id="IPR011050">
    <property type="entry name" value="Pectin_lyase_fold/virulence"/>
</dbReference>
<keyword evidence="4 17" id="KW-0732">Signal</keyword>
<dbReference type="PANTHER" id="PTHR31736:SF12">
    <property type="entry name" value="EXO-POLYGALACTURONASE, PUTATIVE-RELATED"/>
    <property type="match status" value="1"/>
</dbReference>
<keyword evidence="11" id="KW-0961">Cell wall biogenesis/degradation</keyword>
<comment type="subcellular location">
    <subcellularLocation>
        <location evidence="1">Secreted</location>
    </subcellularLocation>
</comment>
<dbReference type="GO" id="GO:0045490">
    <property type="term" value="P:pectin catabolic process"/>
    <property type="evidence" value="ECO:0007669"/>
    <property type="project" value="UniProtKB-ARBA"/>
</dbReference>
<evidence type="ECO:0000256" key="7">
    <source>
        <dbReference type="ARBA" id="ARBA00023157"/>
    </source>
</evidence>
<evidence type="ECO:0000256" key="17">
    <source>
        <dbReference type="SAM" id="SignalP"/>
    </source>
</evidence>
<reference evidence="18 19" key="1">
    <citation type="journal article" date="2014" name="PLoS Genet.">
        <title>Analysis of the Phlebiopsis gigantea genome, transcriptome and secretome provides insight into its pioneer colonization strategies of wood.</title>
        <authorList>
            <person name="Hori C."/>
            <person name="Ishida T."/>
            <person name="Igarashi K."/>
            <person name="Samejima M."/>
            <person name="Suzuki H."/>
            <person name="Master E."/>
            <person name="Ferreira P."/>
            <person name="Ruiz-Duenas F.J."/>
            <person name="Held B."/>
            <person name="Canessa P."/>
            <person name="Larrondo L.F."/>
            <person name="Schmoll M."/>
            <person name="Druzhinina I.S."/>
            <person name="Kubicek C.P."/>
            <person name="Gaskell J.A."/>
            <person name="Kersten P."/>
            <person name="St John F."/>
            <person name="Glasner J."/>
            <person name="Sabat G."/>
            <person name="Splinter BonDurant S."/>
            <person name="Syed K."/>
            <person name="Yadav J."/>
            <person name="Mgbeahuruike A.C."/>
            <person name="Kovalchuk A."/>
            <person name="Asiegbu F.O."/>
            <person name="Lackner G."/>
            <person name="Hoffmeister D."/>
            <person name="Rencoret J."/>
            <person name="Gutierrez A."/>
            <person name="Sun H."/>
            <person name="Lindquist E."/>
            <person name="Barry K."/>
            <person name="Riley R."/>
            <person name="Grigoriev I.V."/>
            <person name="Henrissat B."/>
            <person name="Kues U."/>
            <person name="Berka R.M."/>
            <person name="Martinez A.T."/>
            <person name="Covert S.F."/>
            <person name="Blanchette R.A."/>
            <person name="Cullen D."/>
        </authorList>
    </citation>
    <scope>NUCLEOTIDE SEQUENCE [LARGE SCALE GENOMIC DNA]</scope>
    <source>
        <strain evidence="18 19">11061_1 CR5-6</strain>
    </source>
</reference>
<evidence type="ECO:0000256" key="6">
    <source>
        <dbReference type="ARBA" id="ARBA00022801"/>
    </source>
</evidence>
<evidence type="ECO:0000256" key="15">
    <source>
        <dbReference type="ARBA" id="ARBA00048766"/>
    </source>
</evidence>
<accession>A0A0C3NFB5</accession>
<evidence type="ECO:0000256" key="5">
    <source>
        <dbReference type="ARBA" id="ARBA00022737"/>
    </source>
</evidence>
<proteinExistence type="inferred from homology"/>
<keyword evidence="5" id="KW-0677">Repeat</keyword>
<keyword evidence="19" id="KW-1185">Reference proteome</keyword>
<evidence type="ECO:0000256" key="14">
    <source>
        <dbReference type="ARBA" id="ARBA00038933"/>
    </source>
</evidence>
<gene>
    <name evidence="18" type="ORF">PHLGIDRAFT_77716</name>
</gene>
<organism evidence="18 19">
    <name type="scientific">Phlebiopsis gigantea (strain 11061_1 CR5-6)</name>
    <name type="common">White-rot fungus</name>
    <name type="synonym">Peniophora gigantea</name>
    <dbReference type="NCBI Taxonomy" id="745531"/>
    <lineage>
        <taxon>Eukaryota</taxon>
        <taxon>Fungi</taxon>
        <taxon>Dikarya</taxon>
        <taxon>Basidiomycota</taxon>
        <taxon>Agaricomycotina</taxon>
        <taxon>Agaricomycetes</taxon>
        <taxon>Polyporales</taxon>
        <taxon>Phanerochaetaceae</taxon>
        <taxon>Phlebiopsis</taxon>
    </lineage>
</organism>
<dbReference type="STRING" id="745531.A0A0C3NFB5"/>
<evidence type="ECO:0000256" key="8">
    <source>
        <dbReference type="ARBA" id="ARBA00023180"/>
    </source>
</evidence>
<dbReference type="GO" id="GO:0071555">
    <property type="term" value="P:cell wall organization"/>
    <property type="evidence" value="ECO:0007669"/>
    <property type="project" value="UniProtKB-KW"/>
</dbReference>
<dbReference type="Proteomes" id="UP000053257">
    <property type="component" value="Unassembled WGS sequence"/>
</dbReference>
<keyword evidence="3" id="KW-0964">Secreted</keyword>
<dbReference type="GO" id="GO:0005576">
    <property type="term" value="C:extracellular region"/>
    <property type="evidence" value="ECO:0007669"/>
    <property type="project" value="UniProtKB-SubCell"/>
</dbReference>